<keyword evidence="3" id="KW-1185">Reference proteome</keyword>
<sequence length="72" mass="7968">MGGQWERVPIAESDHNWTGPHKRFSQPEVKTASLSPGWRASAGLKHDWHGAGMMVVAGSPSRRESRLTATMR</sequence>
<dbReference type="Proteomes" id="UP000295083">
    <property type="component" value="Unassembled WGS sequence"/>
</dbReference>
<organism evidence="2 3">
    <name type="scientific">Colletotrichum spinosum</name>
    <dbReference type="NCBI Taxonomy" id="1347390"/>
    <lineage>
        <taxon>Eukaryota</taxon>
        <taxon>Fungi</taxon>
        <taxon>Dikarya</taxon>
        <taxon>Ascomycota</taxon>
        <taxon>Pezizomycotina</taxon>
        <taxon>Sordariomycetes</taxon>
        <taxon>Hypocreomycetidae</taxon>
        <taxon>Glomerellales</taxon>
        <taxon>Glomerellaceae</taxon>
        <taxon>Colletotrichum</taxon>
        <taxon>Colletotrichum orbiculare species complex</taxon>
    </lineage>
</organism>
<gene>
    <name evidence="2" type="ORF">C8035_v000289</name>
</gene>
<dbReference type="AlphaFoldDB" id="A0A4R8PM18"/>
<accession>A0A4R8PM18</accession>
<evidence type="ECO:0000256" key="1">
    <source>
        <dbReference type="SAM" id="MobiDB-lite"/>
    </source>
</evidence>
<dbReference type="EMBL" id="QAPG01010715">
    <property type="protein sequence ID" value="TDZ12986.1"/>
    <property type="molecule type" value="Genomic_DNA"/>
</dbReference>
<name>A0A4R8PM18_9PEZI</name>
<reference evidence="2 3" key="1">
    <citation type="submission" date="2018-11" db="EMBL/GenBank/DDBJ databases">
        <title>Genome sequence and assembly of Colletotrichum spinosum.</title>
        <authorList>
            <person name="Gan P."/>
            <person name="Shirasu K."/>
        </authorList>
    </citation>
    <scope>NUCLEOTIDE SEQUENCE [LARGE SCALE GENOMIC DNA]</scope>
    <source>
        <strain evidence="2 3">CBS 515.97</strain>
    </source>
</reference>
<comment type="caution">
    <text evidence="2">The sequence shown here is derived from an EMBL/GenBank/DDBJ whole genome shotgun (WGS) entry which is preliminary data.</text>
</comment>
<evidence type="ECO:0000313" key="3">
    <source>
        <dbReference type="Proteomes" id="UP000295083"/>
    </source>
</evidence>
<protein>
    <submittedName>
        <fullName evidence="2">Uncharacterized protein</fullName>
    </submittedName>
</protein>
<feature type="region of interest" description="Disordered" evidence="1">
    <location>
        <begin position="1"/>
        <end position="35"/>
    </location>
</feature>
<evidence type="ECO:0000313" key="2">
    <source>
        <dbReference type="EMBL" id="TDZ12986.1"/>
    </source>
</evidence>
<proteinExistence type="predicted"/>